<dbReference type="AlphaFoldDB" id="A0A5J5AB86"/>
<protein>
    <submittedName>
        <fullName evidence="2">Uncharacterized protein</fullName>
    </submittedName>
</protein>
<dbReference type="PANTHER" id="PTHR33155">
    <property type="entry name" value="FANTASTIC FOUR-LIKE PROTEIN (DUF3049)"/>
    <property type="match status" value="1"/>
</dbReference>
<dbReference type="InterPro" id="IPR021410">
    <property type="entry name" value="FAF"/>
</dbReference>
<dbReference type="OrthoDB" id="1916983at2759"/>
<dbReference type="PANTHER" id="PTHR33155:SF4">
    <property type="entry name" value="PROTEIN FANTASTIC FOUR 3"/>
    <property type="match status" value="1"/>
</dbReference>
<accession>A0A5J5AB86</accession>
<sequence length="248" mass="27866">MAISAVVCQELQSYLDSQLAGTTILKLKLASPEPHLSESIGTANKELREKCHISSNPDLGGWSFLQALSNNSQSHKESSYVPPLMKRSSSKFSEKSLELCTENLGSETGTDITERGFFSFSSTDLESRKSPTREQIKSRQYMGSRNVNSRNFPPPLTTIREVAIEEREEDDEFENEASDDDEEEEEEEEEEEDEELEQEENDEDVDGNSFNGGLKMGTEKFQTPSRCKEGGHGNEGLCNWEPFWVATS</sequence>
<dbReference type="EMBL" id="CM018045">
    <property type="protein sequence ID" value="KAA8527569.1"/>
    <property type="molecule type" value="Genomic_DNA"/>
</dbReference>
<feature type="compositionally biased region" description="Polar residues" evidence="1">
    <location>
        <begin position="141"/>
        <end position="151"/>
    </location>
</feature>
<reference evidence="2 3" key="1">
    <citation type="submission" date="2019-09" db="EMBL/GenBank/DDBJ databases">
        <title>A chromosome-level genome assembly of the Chinese tupelo Nyssa sinensis.</title>
        <authorList>
            <person name="Yang X."/>
            <person name="Kang M."/>
            <person name="Yang Y."/>
            <person name="Xiong H."/>
            <person name="Wang M."/>
            <person name="Zhang Z."/>
            <person name="Wang Z."/>
            <person name="Wu H."/>
            <person name="Ma T."/>
            <person name="Liu J."/>
            <person name="Xi Z."/>
        </authorList>
    </citation>
    <scope>NUCLEOTIDE SEQUENCE [LARGE SCALE GENOMIC DNA]</scope>
    <source>
        <strain evidence="2">J267</strain>
        <tissue evidence="2">Leaf</tissue>
    </source>
</reference>
<evidence type="ECO:0000256" key="1">
    <source>
        <dbReference type="SAM" id="MobiDB-lite"/>
    </source>
</evidence>
<evidence type="ECO:0000313" key="2">
    <source>
        <dbReference type="EMBL" id="KAA8527569.1"/>
    </source>
</evidence>
<feature type="compositionally biased region" description="Basic and acidic residues" evidence="1">
    <location>
        <begin position="125"/>
        <end position="137"/>
    </location>
</feature>
<organism evidence="2 3">
    <name type="scientific">Nyssa sinensis</name>
    <dbReference type="NCBI Taxonomy" id="561372"/>
    <lineage>
        <taxon>Eukaryota</taxon>
        <taxon>Viridiplantae</taxon>
        <taxon>Streptophyta</taxon>
        <taxon>Embryophyta</taxon>
        <taxon>Tracheophyta</taxon>
        <taxon>Spermatophyta</taxon>
        <taxon>Magnoliopsida</taxon>
        <taxon>eudicotyledons</taxon>
        <taxon>Gunneridae</taxon>
        <taxon>Pentapetalae</taxon>
        <taxon>asterids</taxon>
        <taxon>Cornales</taxon>
        <taxon>Nyssaceae</taxon>
        <taxon>Nyssa</taxon>
    </lineage>
</organism>
<name>A0A5J5AB86_9ASTE</name>
<evidence type="ECO:0000313" key="3">
    <source>
        <dbReference type="Proteomes" id="UP000325577"/>
    </source>
</evidence>
<feature type="region of interest" description="Disordered" evidence="1">
    <location>
        <begin position="123"/>
        <end position="238"/>
    </location>
</feature>
<gene>
    <name evidence="2" type="ORF">F0562_034716</name>
</gene>
<feature type="compositionally biased region" description="Acidic residues" evidence="1">
    <location>
        <begin position="166"/>
        <end position="206"/>
    </location>
</feature>
<dbReference type="Proteomes" id="UP000325577">
    <property type="component" value="Linkage Group LG21"/>
</dbReference>
<proteinExistence type="predicted"/>
<keyword evidence="3" id="KW-1185">Reference proteome</keyword>